<dbReference type="GO" id="GO:0000155">
    <property type="term" value="F:phosphorelay sensor kinase activity"/>
    <property type="evidence" value="ECO:0007669"/>
    <property type="project" value="InterPro"/>
</dbReference>
<reference evidence="18" key="1">
    <citation type="submission" date="2020-08" db="EMBL/GenBank/DDBJ databases">
        <authorList>
            <person name="Uke A."/>
            <person name="Chhe C."/>
            <person name="Baramee S."/>
            <person name="Kosugi A."/>
        </authorList>
    </citation>
    <scope>NUCLEOTIDE SEQUENCE</scope>
    <source>
        <strain evidence="18">DA-C8</strain>
    </source>
</reference>
<dbReference type="PANTHER" id="PTHR34220">
    <property type="entry name" value="SENSOR HISTIDINE KINASE YPDA"/>
    <property type="match status" value="1"/>
</dbReference>
<keyword evidence="19" id="KW-1185">Reference proteome</keyword>
<name>A0A916Q9J9_9BACL</name>
<dbReference type="RefSeq" id="WP_200965018.1">
    <property type="nucleotide sequence ID" value="NZ_BMAQ01000001.1"/>
</dbReference>
<evidence type="ECO:0000256" key="13">
    <source>
        <dbReference type="ARBA" id="ARBA00023136"/>
    </source>
</evidence>
<feature type="transmembrane region" description="Helical" evidence="15">
    <location>
        <begin position="298"/>
        <end position="321"/>
    </location>
</feature>
<evidence type="ECO:0000256" key="4">
    <source>
        <dbReference type="ARBA" id="ARBA00022475"/>
    </source>
</evidence>
<dbReference type="InterPro" id="IPR036890">
    <property type="entry name" value="HATPase_C_sf"/>
</dbReference>
<dbReference type="Pfam" id="PF06580">
    <property type="entry name" value="His_kinase"/>
    <property type="match status" value="1"/>
</dbReference>
<dbReference type="InterPro" id="IPR010559">
    <property type="entry name" value="Sig_transdc_His_kin_internal"/>
</dbReference>
<evidence type="ECO:0000256" key="8">
    <source>
        <dbReference type="ARBA" id="ARBA00022741"/>
    </source>
</evidence>
<evidence type="ECO:0000256" key="15">
    <source>
        <dbReference type="SAM" id="Phobius"/>
    </source>
</evidence>
<dbReference type="SUPFAM" id="SSF158472">
    <property type="entry name" value="HAMP domain-like"/>
    <property type="match status" value="1"/>
</dbReference>
<dbReference type="PROSITE" id="PS50109">
    <property type="entry name" value="HIS_KIN"/>
    <property type="match status" value="1"/>
</dbReference>
<accession>A0A916Q9J9</accession>
<evidence type="ECO:0000313" key="18">
    <source>
        <dbReference type="EMBL" id="GFR36716.1"/>
    </source>
</evidence>
<evidence type="ECO:0000256" key="12">
    <source>
        <dbReference type="ARBA" id="ARBA00023012"/>
    </source>
</evidence>
<dbReference type="PROSITE" id="PS50885">
    <property type="entry name" value="HAMP"/>
    <property type="match status" value="1"/>
</dbReference>
<evidence type="ECO:0000256" key="9">
    <source>
        <dbReference type="ARBA" id="ARBA00022777"/>
    </source>
</evidence>
<evidence type="ECO:0000259" key="16">
    <source>
        <dbReference type="PROSITE" id="PS50109"/>
    </source>
</evidence>
<dbReference type="SMART" id="SM00387">
    <property type="entry name" value="HATPase_c"/>
    <property type="match status" value="1"/>
</dbReference>
<dbReference type="Pfam" id="PF00672">
    <property type="entry name" value="HAMP"/>
    <property type="match status" value="1"/>
</dbReference>
<dbReference type="SUPFAM" id="SSF55874">
    <property type="entry name" value="ATPase domain of HSP90 chaperone/DNA topoisomerase II/histidine kinase"/>
    <property type="match status" value="1"/>
</dbReference>
<feature type="transmembrane region" description="Helical" evidence="15">
    <location>
        <begin position="21"/>
        <end position="40"/>
    </location>
</feature>
<protein>
    <recommendedName>
        <fullName evidence="3">histidine kinase</fullName>
        <ecNumber evidence="3">2.7.13.3</ecNumber>
    </recommendedName>
</protein>
<feature type="domain" description="Histidine kinase" evidence="16">
    <location>
        <begin position="488"/>
        <end position="596"/>
    </location>
</feature>
<dbReference type="Gene3D" id="3.30.565.10">
    <property type="entry name" value="Histidine kinase-like ATPase, C-terminal domain"/>
    <property type="match status" value="1"/>
</dbReference>
<proteinExistence type="predicted"/>
<feature type="coiled-coil region" evidence="14">
    <location>
        <begin position="359"/>
        <end position="398"/>
    </location>
</feature>
<evidence type="ECO:0000256" key="2">
    <source>
        <dbReference type="ARBA" id="ARBA00004651"/>
    </source>
</evidence>
<dbReference type="EMBL" id="BMAQ01000001">
    <property type="protein sequence ID" value="GFR36716.1"/>
    <property type="molecule type" value="Genomic_DNA"/>
</dbReference>
<dbReference type="EC" id="2.7.13.3" evidence="3"/>
<dbReference type="Proteomes" id="UP000654993">
    <property type="component" value="Unassembled WGS sequence"/>
</dbReference>
<dbReference type="InterPro" id="IPR005467">
    <property type="entry name" value="His_kinase_dom"/>
</dbReference>
<evidence type="ECO:0000256" key="6">
    <source>
        <dbReference type="ARBA" id="ARBA00022679"/>
    </source>
</evidence>
<dbReference type="Gene3D" id="6.10.340.10">
    <property type="match status" value="1"/>
</dbReference>
<dbReference type="InterPro" id="IPR003594">
    <property type="entry name" value="HATPase_dom"/>
</dbReference>
<dbReference type="CDD" id="cd06225">
    <property type="entry name" value="HAMP"/>
    <property type="match status" value="1"/>
</dbReference>
<keyword evidence="12" id="KW-0902">Two-component regulatory system</keyword>
<evidence type="ECO:0000259" key="17">
    <source>
        <dbReference type="PROSITE" id="PS50885"/>
    </source>
</evidence>
<keyword evidence="13 15" id="KW-0472">Membrane</keyword>
<keyword evidence="7 15" id="KW-0812">Transmembrane</keyword>
<dbReference type="Pfam" id="PF02518">
    <property type="entry name" value="HATPase_c"/>
    <property type="match status" value="1"/>
</dbReference>
<feature type="domain" description="HAMP" evidence="17">
    <location>
        <begin position="319"/>
        <end position="371"/>
    </location>
</feature>
<dbReference type="PRINTS" id="PR00344">
    <property type="entry name" value="BCTRLSENSOR"/>
</dbReference>
<evidence type="ECO:0000256" key="14">
    <source>
        <dbReference type="SAM" id="Coils"/>
    </source>
</evidence>
<comment type="subcellular location">
    <subcellularLocation>
        <location evidence="2">Cell membrane</location>
        <topology evidence="2">Multi-pass membrane protein</topology>
    </subcellularLocation>
</comment>
<comment type="catalytic activity">
    <reaction evidence="1">
        <text>ATP + protein L-histidine = ADP + protein N-phospho-L-histidine.</text>
        <dbReference type="EC" id="2.7.13.3"/>
    </reaction>
</comment>
<sequence length="603" mass="69817">MKQLYKTLRRKFNNIKLRNKLIISFIVVVFLPVTFVGVFLTNELRQIALKDAMKQTEEAMDRIQKNTLEILKVPIDVSRNLLVDERLKNILSTDYQSRYQLVVAYQNYPDIERYISYSNEIENIRMYTQNETIISNWEFFPATKEIISQPWYQEAMRNRGIISWHYLPDETKRNEKFLSLVRLIEFNNYKYTNVLVITVSKEQLHSVLSSESQQTVIVDDNDQVVASNVPSWSTLTLDEIFPHVDLPEYGTIETRMDDELVRITVEPIRPEASVNGLRVISVYSVGDIVAGANRFIRLGLTIIVASVLFSFVLIYWVSLLLTKRLMTLRQQIGRAAIGDLDTMLDIDGNDEIGQLSRQYNFMIRSIKELIEEVKRTNRQKEQLELKQQEIKLKMLASQINPHFLFNALESIRMQAHIKGQKEIAGVVKMLGRLMRKSLETQGNHIPLKDEIDMVRSYLEIQIFRHRDRLVYELTVDPEAEKQLMPPLIIQPLVENAVVHGIEGKESDKPLQVKVLAVLKDGKLVVEVRDDGIGISEERLQEIMHSLYAPEDDESHRIGLSNVHHRLQMLYGKESGLEIESREGEGTIVRFSIPLARTQPMIQA</sequence>
<dbReference type="AlphaFoldDB" id="A0A916Q9J9"/>
<dbReference type="InterPro" id="IPR003660">
    <property type="entry name" value="HAMP_dom"/>
</dbReference>
<dbReference type="PANTHER" id="PTHR34220:SF11">
    <property type="entry name" value="SENSOR PROTEIN KINASE HPTS"/>
    <property type="match status" value="1"/>
</dbReference>
<dbReference type="GO" id="GO:0005524">
    <property type="term" value="F:ATP binding"/>
    <property type="evidence" value="ECO:0007669"/>
    <property type="project" value="UniProtKB-KW"/>
</dbReference>
<evidence type="ECO:0000256" key="11">
    <source>
        <dbReference type="ARBA" id="ARBA00022989"/>
    </source>
</evidence>
<keyword evidence="14" id="KW-0175">Coiled coil</keyword>
<comment type="caution">
    <text evidence="18">The sequence shown here is derived from an EMBL/GenBank/DDBJ whole genome shotgun (WGS) entry which is preliminary data.</text>
</comment>
<keyword evidence="5" id="KW-0597">Phosphoprotein</keyword>
<evidence type="ECO:0000256" key="1">
    <source>
        <dbReference type="ARBA" id="ARBA00000085"/>
    </source>
</evidence>
<reference evidence="18" key="2">
    <citation type="journal article" date="2021" name="Data Brief">
        <title>Draft genome sequence data of the facultative, thermophilic, xylanolytic bacterium Paenibacillus sp. strain DA-C8.</title>
        <authorList>
            <person name="Chhe C."/>
            <person name="Uke A."/>
            <person name="Baramee S."/>
            <person name="Ungkulpasvich U."/>
            <person name="Tachaapaikoon C."/>
            <person name="Pason P."/>
            <person name="Waeonukul R."/>
            <person name="Ratanakhanokchai K."/>
            <person name="Kosugi A."/>
        </authorList>
    </citation>
    <scope>NUCLEOTIDE SEQUENCE</scope>
    <source>
        <strain evidence="18">DA-C8</strain>
    </source>
</reference>
<keyword evidence="11 15" id="KW-1133">Transmembrane helix</keyword>
<evidence type="ECO:0000256" key="5">
    <source>
        <dbReference type="ARBA" id="ARBA00022553"/>
    </source>
</evidence>
<evidence type="ECO:0000313" key="19">
    <source>
        <dbReference type="Proteomes" id="UP000654993"/>
    </source>
</evidence>
<evidence type="ECO:0000256" key="3">
    <source>
        <dbReference type="ARBA" id="ARBA00012438"/>
    </source>
</evidence>
<keyword evidence="9" id="KW-0418">Kinase</keyword>
<evidence type="ECO:0000256" key="7">
    <source>
        <dbReference type="ARBA" id="ARBA00022692"/>
    </source>
</evidence>
<dbReference type="SMART" id="SM00304">
    <property type="entry name" value="HAMP"/>
    <property type="match status" value="1"/>
</dbReference>
<gene>
    <name evidence="18" type="ORF">PRECH8_00120</name>
</gene>
<dbReference type="GO" id="GO:0005886">
    <property type="term" value="C:plasma membrane"/>
    <property type="evidence" value="ECO:0007669"/>
    <property type="project" value="UniProtKB-SubCell"/>
</dbReference>
<keyword evidence="4" id="KW-1003">Cell membrane</keyword>
<keyword evidence="6" id="KW-0808">Transferase</keyword>
<keyword evidence="10" id="KW-0067">ATP-binding</keyword>
<dbReference type="InterPro" id="IPR004358">
    <property type="entry name" value="Sig_transdc_His_kin-like_C"/>
</dbReference>
<evidence type="ECO:0000256" key="10">
    <source>
        <dbReference type="ARBA" id="ARBA00022840"/>
    </source>
</evidence>
<organism evidence="18 19">
    <name type="scientific">Insulibacter thermoxylanivorax</name>
    <dbReference type="NCBI Taxonomy" id="2749268"/>
    <lineage>
        <taxon>Bacteria</taxon>
        <taxon>Bacillati</taxon>
        <taxon>Bacillota</taxon>
        <taxon>Bacilli</taxon>
        <taxon>Bacillales</taxon>
        <taxon>Paenibacillaceae</taxon>
        <taxon>Insulibacter</taxon>
    </lineage>
</organism>
<dbReference type="InterPro" id="IPR050640">
    <property type="entry name" value="Bact_2-comp_sensor_kinase"/>
</dbReference>
<keyword evidence="8" id="KW-0547">Nucleotide-binding</keyword>